<feature type="compositionally biased region" description="Low complexity" evidence="1">
    <location>
        <begin position="131"/>
        <end position="140"/>
    </location>
</feature>
<protein>
    <submittedName>
        <fullName evidence="3">PiggyBac transposable element-derived protein 4</fullName>
    </submittedName>
</protein>
<dbReference type="EMBL" id="JACTAM010002238">
    <property type="protein sequence ID" value="KAI2645453.1"/>
    <property type="molecule type" value="Genomic_DNA"/>
</dbReference>
<keyword evidence="4" id="KW-1185">Reference proteome</keyword>
<dbReference type="PANTHER" id="PTHR46599:SF3">
    <property type="entry name" value="PIGGYBAC TRANSPOSABLE ELEMENT-DERIVED PROTEIN 4"/>
    <property type="match status" value="1"/>
</dbReference>
<feature type="compositionally biased region" description="Low complexity" evidence="1">
    <location>
        <begin position="45"/>
        <end position="56"/>
    </location>
</feature>
<dbReference type="Proteomes" id="UP000830375">
    <property type="component" value="Unassembled WGS sequence"/>
</dbReference>
<proteinExistence type="predicted"/>
<feature type="domain" description="PiggyBac transposable element-derived protein" evidence="2">
    <location>
        <begin position="215"/>
        <end position="585"/>
    </location>
</feature>
<sequence>MSRVVTSQGGTFELNDVHATQRKKKFTDAEVLELLFASDEEELSDCSSAPDSVSSGDKADFLEGIDPIQDIAEDVRGPAEPSEPPCTSESSVPICRGRGSRGDEANFFEEIDPSQGTAEDVSEPSEPSEPPCTSVSSVPVHRGRGYGRRTNTRGYRSRSQRSRGNGRTLETAPNNSGGWKTEKDPDHLPQSPHLFLPKRKPGVQPPLSTSPDNPTPIELFEMYFDKSAIKTLCANTNKKAARNIAAGKKFKWTEVTEKEMCKYIGLTLYMGILKLPKLRDYWRVKSIFHVPYPQKVMSRDRFLSITWNMHLSDPAEDAANDRKKGTNEYDCLHRIHPLYDSLRVACKAVYHPDKNLSVDERMVATKARITLKQYIKNKPTKWGIKLFVLCESSGYTVDFNIYTGKSSVVSGKGLSFDAVMSLVRKEFLGSGYHIYCDNFYTSPVLFQHLYNLGFGACGTIRDTRIGVPKTKVNALTKKSPRGSIRWIRQGSLLFTKWMDTREVSVCTTLHTAYSGDTVKRVCKSNSGYKHVDVPVPTAVKDYNHFMGGVDLSDQLIGYYSSWKKSKKWYMTVLHHFVDIAVTNSYLLHKQLCSSKKEQPMTHQAFQERLTAELCGVSLQPTRDSYQHLPVAISGAVGSKKATEGRRKCRLCGKCTPFMCESCQVPLCVILDRNCHKSYHS</sequence>
<evidence type="ECO:0000256" key="1">
    <source>
        <dbReference type="SAM" id="MobiDB-lite"/>
    </source>
</evidence>
<accession>A0ABQ8L434</accession>
<feature type="compositionally biased region" description="Basic residues" evidence="1">
    <location>
        <begin position="141"/>
        <end position="161"/>
    </location>
</feature>
<feature type="region of interest" description="Disordered" evidence="1">
    <location>
        <begin position="39"/>
        <end position="214"/>
    </location>
</feature>
<evidence type="ECO:0000259" key="2">
    <source>
        <dbReference type="Pfam" id="PF13843"/>
    </source>
</evidence>
<comment type="caution">
    <text evidence="3">The sequence shown here is derived from an EMBL/GenBank/DDBJ whole genome shotgun (WGS) entry which is preliminary data.</text>
</comment>
<dbReference type="InterPro" id="IPR029526">
    <property type="entry name" value="PGBD"/>
</dbReference>
<name>A0ABQ8L434_LABRO</name>
<evidence type="ECO:0000313" key="4">
    <source>
        <dbReference type="Proteomes" id="UP000830375"/>
    </source>
</evidence>
<dbReference type="PANTHER" id="PTHR46599">
    <property type="entry name" value="PIGGYBAC TRANSPOSABLE ELEMENT-DERIVED PROTEIN 4"/>
    <property type="match status" value="1"/>
</dbReference>
<reference evidence="3 4" key="1">
    <citation type="submission" date="2022-01" db="EMBL/GenBank/DDBJ databases">
        <title>A high-quality chromosome-level genome assembly of rohu carp, Labeo rohita.</title>
        <authorList>
            <person name="Arick M.A. II"/>
            <person name="Hsu C.-Y."/>
            <person name="Magbanua Z."/>
            <person name="Pechanova O."/>
            <person name="Grover C."/>
            <person name="Miller E."/>
            <person name="Thrash A."/>
            <person name="Ezzel L."/>
            <person name="Alam S."/>
            <person name="Benzie J."/>
            <person name="Hamilton M."/>
            <person name="Karsi A."/>
            <person name="Lawrence M.L."/>
            <person name="Peterson D.G."/>
        </authorList>
    </citation>
    <scope>NUCLEOTIDE SEQUENCE [LARGE SCALE GENOMIC DNA]</scope>
    <source>
        <strain evidence="4">BAU-BD-2019</strain>
        <tissue evidence="3">Blood</tissue>
    </source>
</reference>
<gene>
    <name evidence="3" type="ORF">H4Q32_030514</name>
</gene>
<evidence type="ECO:0000313" key="3">
    <source>
        <dbReference type="EMBL" id="KAI2645453.1"/>
    </source>
</evidence>
<dbReference type="Pfam" id="PF13843">
    <property type="entry name" value="DDE_Tnp_1_7"/>
    <property type="match status" value="1"/>
</dbReference>
<organism evidence="3 4">
    <name type="scientific">Labeo rohita</name>
    <name type="common">Indian major carp</name>
    <name type="synonym">Cyprinus rohita</name>
    <dbReference type="NCBI Taxonomy" id="84645"/>
    <lineage>
        <taxon>Eukaryota</taxon>
        <taxon>Metazoa</taxon>
        <taxon>Chordata</taxon>
        <taxon>Craniata</taxon>
        <taxon>Vertebrata</taxon>
        <taxon>Euteleostomi</taxon>
        <taxon>Actinopterygii</taxon>
        <taxon>Neopterygii</taxon>
        <taxon>Teleostei</taxon>
        <taxon>Ostariophysi</taxon>
        <taxon>Cypriniformes</taxon>
        <taxon>Cyprinidae</taxon>
        <taxon>Labeoninae</taxon>
        <taxon>Labeonini</taxon>
        <taxon>Labeo</taxon>
    </lineage>
</organism>